<name>A0AAE0IF07_9PEZI</name>
<dbReference type="Proteomes" id="UP001283341">
    <property type="component" value="Unassembled WGS sequence"/>
</dbReference>
<sequence>MGYARLVGRHGIRWLLLSDLHFKYYNLDRVRKTAEWIDAEAERNQVGRVVVRRLSCLHDNYRFIGLLSGVVPRVHIVLGNHDLAYRRDYQTTALDALNIKRLAPCVSLHSVITPDVWDGRPVLLLPFREEQDELVEAAGKTVEFGHLAINKAITQRYVVKAGVDNPRTTNTVTSVCSLARTFTGHFHSHQTITQEQSGSTKVDLRGSITYLGSPFQLNWADLYDEQRGFVLFDPETLEHELLINPHAVGYTIADLQQVLGGQVEEGAVTDKHVVLLGKLTHLTHVTARDKLLSLGVRSVRNWTPVAFALRAADAAVQRLEEEPIKDETGRATTTDGVLGFGPGAESQAERRNLAAEAREYVESLDLNETLLLRREELVRVGQRIIQASRETAGQDGEVKARPSIHIFHTLTIDFRQDLPRELTFLVGENGSGKTMLIEAMTWCQFGRCIRDGLAVNDVVNDNVGNNCSVELEFANGYTIAWSRKHKIHGNRVVVSLRGEPQPQLEHPDARTTQAAINELLGTDYETYVKTVLLSHGSAASFLNSTPVQRGDLIEASLGLSMLDQCRQVLRLLLRDIDTDVDEVEGQLRELVWTMEHNERRAAEEAVASLEAAKQDHAAAERRINRQLKDLYHNDYTRLGHSHPEFNQDIPDYTQQILWTASKGAQTPDLNLGSSVEIWRLQSQIHIEQENFQQLESSYDRMQEQKHAEPTSWVDGLQKQLSLRLETLDATRPITLRKFFHATETSIIRFLLIAVGSLLRRFENLKDGSKGTSTQEKAINSLHQDIEKSMSRLQCLRHKKQLAIDHAAMVNEQIAQQQVTIKQRDAATYRHLVETGQSSLHSLRSEHDALTTKLRELATNGELFDFWSSALAKRTARNSSSASSPSSTTKATTNFREHILAKSLSELNVLLAQVLTESTETMNNTFSSPSLLDGTLTVHPSLAYGKRSSGERKRVDLVLFFVLLQLSRASTSAHRAHYVLVDEVFDNLDEAGQAAVVRWCGVMSQMMVGWIIIITHSQFLV</sequence>
<evidence type="ECO:0000256" key="1">
    <source>
        <dbReference type="SAM" id="Coils"/>
    </source>
</evidence>
<dbReference type="GO" id="GO:0006302">
    <property type="term" value="P:double-strand break repair"/>
    <property type="evidence" value="ECO:0007669"/>
    <property type="project" value="InterPro"/>
</dbReference>
<keyword evidence="3" id="KW-0378">Hydrolase</keyword>
<dbReference type="InterPro" id="IPR027417">
    <property type="entry name" value="P-loop_NTPase"/>
</dbReference>
<dbReference type="Gene3D" id="3.60.21.10">
    <property type="match status" value="1"/>
</dbReference>
<keyword evidence="4" id="KW-1185">Reference proteome</keyword>
<dbReference type="EMBL" id="JAUEDM010000003">
    <property type="protein sequence ID" value="KAK3323061.1"/>
    <property type="molecule type" value="Genomic_DNA"/>
</dbReference>
<protein>
    <submittedName>
        <fullName evidence="3">P-loop containing nucleoside triphosphate hydrolase protein</fullName>
    </submittedName>
</protein>
<dbReference type="GO" id="GO:0016887">
    <property type="term" value="F:ATP hydrolysis activity"/>
    <property type="evidence" value="ECO:0007669"/>
    <property type="project" value="InterPro"/>
</dbReference>
<dbReference type="InterPro" id="IPR029052">
    <property type="entry name" value="Metallo-depent_PP-like"/>
</dbReference>
<proteinExistence type="predicted"/>
<dbReference type="SUPFAM" id="SSF56300">
    <property type="entry name" value="Metallo-dependent phosphatases"/>
    <property type="match status" value="1"/>
</dbReference>
<dbReference type="Pfam" id="PF13476">
    <property type="entry name" value="AAA_23"/>
    <property type="match status" value="1"/>
</dbReference>
<dbReference type="PANTHER" id="PTHR32114">
    <property type="entry name" value="ABC TRANSPORTER ABCH.3"/>
    <property type="match status" value="1"/>
</dbReference>
<dbReference type="InterPro" id="IPR038729">
    <property type="entry name" value="Rad50/SbcC_AAA"/>
</dbReference>
<comment type="caution">
    <text evidence="3">The sequence shown here is derived from an EMBL/GenBank/DDBJ whole genome shotgun (WGS) entry which is preliminary data.</text>
</comment>
<keyword evidence="1" id="KW-0175">Coiled coil</keyword>
<feature type="coiled-coil region" evidence="1">
    <location>
        <begin position="599"/>
        <end position="629"/>
    </location>
</feature>
<feature type="domain" description="Rad50/SbcC-type AAA" evidence="2">
    <location>
        <begin position="405"/>
        <end position="579"/>
    </location>
</feature>
<organism evidence="3 4">
    <name type="scientific">Apodospora peruviana</name>
    <dbReference type="NCBI Taxonomy" id="516989"/>
    <lineage>
        <taxon>Eukaryota</taxon>
        <taxon>Fungi</taxon>
        <taxon>Dikarya</taxon>
        <taxon>Ascomycota</taxon>
        <taxon>Pezizomycotina</taxon>
        <taxon>Sordariomycetes</taxon>
        <taxon>Sordariomycetidae</taxon>
        <taxon>Sordariales</taxon>
        <taxon>Lasiosphaeriaceae</taxon>
        <taxon>Apodospora</taxon>
    </lineage>
</organism>
<dbReference type="AlphaFoldDB" id="A0AAE0IF07"/>
<gene>
    <name evidence="3" type="ORF">B0H66DRAFT_581885</name>
</gene>
<reference evidence="3" key="2">
    <citation type="submission" date="2023-06" db="EMBL/GenBank/DDBJ databases">
        <authorList>
            <consortium name="Lawrence Berkeley National Laboratory"/>
            <person name="Haridas S."/>
            <person name="Hensen N."/>
            <person name="Bonometti L."/>
            <person name="Westerberg I."/>
            <person name="Brannstrom I.O."/>
            <person name="Guillou S."/>
            <person name="Cros-Aarteil S."/>
            <person name="Calhoun S."/>
            <person name="Kuo A."/>
            <person name="Mondo S."/>
            <person name="Pangilinan J."/>
            <person name="Riley R."/>
            <person name="Labutti K."/>
            <person name="Andreopoulos B."/>
            <person name="Lipzen A."/>
            <person name="Chen C."/>
            <person name="Yanf M."/>
            <person name="Daum C."/>
            <person name="Ng V."/>
            <person name="Clum A."/>
            <person name="Steindorff A."/>
            <person name="Ohm R."/>
            <person name="Martin F."/>
            <person name="Silar P."/>
            <person name="Natvig D."/>
            <person name="Lalanne C."/>
            <person name="Gautier V."/>
            <person name="Ament-Velasquez S.L."/>
            <person name="Kruys A."/>
            <person name="Hutchinson M.I."/>
            <person name="Powell A.J."/>
            <person name="Barry K."/>
            <person name="Miller A.N."/>
            <person name="Grigoriev I.V."/>
            <person name="Debuchy R."/>
            <person name="Gladieux P."/>
            <person name="Thoren M.H."/>
            <person name="Johannesson H."/>
        </authorList>
    </citation>
    <scope>NUCLEOTIDE SEQUENCE</scope>
    <source>
        <strain evidence="3">CBS 118394</strain>
    </source>
</reference>
<dbReference type="SUPFAM" id="SSF52540">
    <property type="entry name" value="P-loop containing nucleoside triphosphate hydrolases"/>
    <property type="match status" value="1"/>
</dbReference>
<evidence type="ECO:0000313" key="4">
    <source>
        <dbReference type="Proteomes" id="UP001283341"/>
    </source>
</evidence>
<evidence type="ECO:0000259" key="2">
    <source>
        <dbReference type="Pfam" id="PF13476"/>
    </source>
</evidence>
<dbReference type="Gene3D" id="3.40.50.300">
    <property type="entry name" value="P-loop containing nucleotide triphosphate hydrolases"/>
    <property type="match status" value="1"/>
</dbReference>
<reference evidence="3" key="1">
    <citation type="journal article" date="2023" name="Mol. Phylogenet. Evol.">
        <title>Genome-scale phylogeny and comparative genomics of the fungal order Sordariales.</title>
        <authorList>
            <person name="Hensen N."/>
            <person name="Bonometti L."/>
            <person name="Westerberg I."/>
            <person name="Brannstrom I.O."/>
            <person name="Guillou S."/>
            <person name="Cros-Aarteil S."/>
            <person name="Calhoun S."/>
            <person name="Haridas S."/>
            <person name="Kuo A."/>
            <person name="Mondo S."/>
            <person name="Pangilinan J."/>
            <person name="Riley R."/>
            <person name="LaButti K."/>
            <person name="Andreopoulos B."/>
            <person name="Lipzen A."/>
            <person name="Chen C."/>
            <person name="Yan M."/>
            <person name="Daum C."/>
            <person name="Ng V."/>
            <person name="Clum A."/>
            <person name="Steindorff A."/>
            <person name="Ohm R.A."/>
            <person name="Martin F."/>
            <person name="Silar P."/>
            <person name="Natvig D.O."/>
            <person name="Lalanne C."/>
            <person name="Gautier V."/>
            <person name="Ament-Velasquez S.L."/>
            <person name="Kruys A."/>
            <person name="Hutchinson M.I."/>
            <person name="Powell A.J."/>
            <person name="Barry K."/>
            <person name="Miller A.N."/>
            <person name="Grigoriev I.V."/>
            <person name="Debuchy R."/>
            <person name="Gladieux P."/>
            <person name="Hiltunen Thoren M."/>
            <person name="Johannesson H."/>
        </authorList>
    </citation>
    <scope>NUCLEOTIDE SEQUENCE</scope>
    <source>
        <strain evidence="3">CBS 118394</strain>
    </source>
</reference>
<evidence type="ECO:0000313" key="3">
    <source>
        <dbReference type="EMBL" id="KAK3323061.1"/>
    </source>
</evidence>
<accession>A0AAE0IF07</accession>
<dbReference type="GO" id="GO:0003677">
    <property type="term" value="F:DNA binding"/>
    <property type="evidence" value="ECO:0007669"/>
    <property type="project" value="UniProtKB-ARBA"/>
</dbReference>
<dbReference type="PANTHER" id="PTHR32114:SF2">
    <property type="entry name" value="ABC TRANSPORTER ABCH.3"/>
    <property type="match status" value="1"/>
</dbReference>